<dbReference type="InterPro" id="IPR017961">
    <property type="entry name" value="DNA_pol_Y-fam_little_finger"/>
</dbReference>
<dbReference type="OrthoDB" id="5723at2759"/>
<keyword evidence="12" id="KW-0460">Magnesium</keyword>
<comment type="caution">
    <text evidence="21">The sequence shown here is derived from an EMBL/GenBank/DDBJ whole genome shotgun (WGS) entry which is preliminary data.</text>
</comment>
<feature type="domain" description="UBZ3-type" evidence="20">
    <location>
        <begin position="629"/>
        <end position="663"/>
    </location>
</feature>
<dbReference type="Gene3D" id="3.30.70.270">
    <property type="match status" value="1"/>
</dbReference>
<evidence type="ECO:0000256" key="14">
    <source>
        <dbReference type="ARBA" id="ARBA00023204"/>
    </source>
</evidence>
<dbReference type="GO" id="GO:0042276">
    <property type="term" value="P:error-prone translesion synthesis"/>
    <property type="evidence" value="ECO:0007669"/>
    <property type="project" value="TreeGrafter"/>
</dbReference>
<keyword evidence="10" id="KW-0863">Zinc-finger</keyword>
<name>A0A2B4S2J5_STYPI</name>
<evidence type="ECO:0000256" key="1">
    <source>
        <dbReference type="ARBA" id="ARBA00001936"/>
    </source>
</evidence>
<evidence type="ECO:0000259" key="20">
    <source>
        <dbReference type="PROSITE" id="PS51907"/>
    </source>
</evidence>
<keyword evidence="22" id="KW-1185">Reference proteome</keyword>
<keyword evidence="8" id="KW-0479">Metal-binding</keyword>
<feature type="compositionally biased region" description="Polar residues" evidence="18">
    <location>
        <begin position="687"/>
        <end position="696"/>
    </location>
</feature>
<dbReference type="Gene3D" id="3.30.1490.100">
    <property type="entry name" value="DNA polymerase, Y-family, little finger domain"/>
    <property type="match status" value="1"/>
</dbReference>
<comment type="cofactor">
    <cofactor evidence="1">
        <name>Mn(2+)</name>
        <dbReference type="ChEBI" id="CHEBI:29035"/>
    </cofactor>
</comment>
<dbReference type="Gene3D" id="3.40.1170.60">
    <property type="match status" value="1"/>
</dbReference>
<dbReference type="FunFam" id="1.10.150.20:FF:000014">
    <property type="entry name" value="Polymerase (DNA directed), eta"/>
    <property type="match status" value="1"/>
</dbReference>
<organism evidence="21 22">
    <name type="scientific">Stylophora pistillata</name>
    <name type="common">Smooth cauliflower coral</name>
    <dbReference type="NCBI Taxonomy" id="50429"/>
    <lineage>
        <taxon>Eukaryota</taxon>
        <taxon>Metazoa</taxon>
        <taxon>Cnidaria</taxon>
        <taxon>Anthozoa</taxon>
        <taxon>Hexacorallia</taxon>
        <taxon>Scleractinia</taxon>
        <taxon>Astrocoeniina</taxon>
        <taxon>Pocilloporidae</taxon>
        <taxon>Stylophora</taxon>
    </lineage>
</organism>
<dbReference type="GO" id="GO:0009411">
    <property type="term" value="P:response to UV"/>
    <property type="evidence" value="ECO:0007669"/>
    <property type="project" value="UniProtKB-ARBA"/>
</dbReference>
<dbReference type="GO" id="GO:0006281">
    <property type="term" value="P:DNA repair"/>
    <property type="evidence" value="ECO:0007669"/>
    <property type="project" value="UniProtKB-KW"/>
</dbReference>
<gene>
    <name evidence="21" type="primary">POLH</name>
    <name evidence="21" type="ORF">AWC38_SpisGene11788</name>
</gene>
<dbReference type="SUPFAM" id="SSF56672">
    <property type="entry name" value="DNA/RNA polymerases"/>
    <property type="match status" value="1"/>
</dbReference>
<keyword evidence="14" id="KW-0234">DNA repair</keyword>
<reference evidence="22" key="1">
    <citation type="journal article" date="2017" name="bioRxiv">
        <title>Comparative analysis of the genomes of Stylophora pistillata and Acropora digitifera provides evidence for extensive differences between species of corals.</title>
        <authorList>
            <person name="Voolstra C.R."/>
            <person name="Li Y."/>
            <person name="Liew Y.J."/>
            <person name="Baumgarten S."/>
            <person name="Zoccola D."/>
            <person name="Flot J.-F."/>
            <person name="Tambutte S."/>
            <person name="Allemand D."/>
            <person name="Aranda M."/>
        </authorList>
    </citation>
    <scope>NUCLEOTIDE SEQUENCE [LARGE SCALE GENOMIC DNA]</scope>
</reference>
<dbReference type="Pfam" id="PF11799">
    <property type="entry name" value="IMS_C"/>
    <property type="match status" value="1"/>
</dbReference>
<keyword evidence="11" id="KW-0862">Zinc</keyword>
<feature type="region of interest" description="Disordered" evidence="18">
    <location>
        <begin position="569"/>
        <end position="610"/>
    </location>
</feature>
<sequence>MALDRVVALVDMDCFYVQVEQRRNPDLRGKPCAVVQYKTWKGGGIIAVSYEARHFGVTRNMRGDEAKEKCPEINLVRVQEARGKADLTHYREAGAEVIAVLSRFCDSCERASVDEAYLDLTERVKMRMLTMGLDEIAKKSAESTFLEGFTADDKEDKDVDTDAWRASLESDENVRRLAVGAIIVSEMREAVLRETQFTCSAGIAHNKVLAKLCEGRHKPNKQTLLPQRAVPKLYEKIPIKKVRNMGGKLGMEVCSNLHAEKMSDLAKYSLGELQGRFGDKTGEWLHEISHGIDHEPVRPRQLSKSIGCGKNFPGKGKLATGEQVKYWLDQLAGEIHERLTKESELNNREARVLGVGFKTEINSSFTRSCHLKNSTAEQIAKDLYNLLLPFNSIKDNKTDTWYPAIVCLNVSASKFEEITNHNCTPSISSFFTKKNKLEKVENLSDNFVSENVEDGCSSSFNLEGNKGIGRTSVSGSVVNQNLHEENSCDGVQRYDNKECRDNEKKVLESKHSVGTLSKKKGIEAFLSGMVISEEKRQHNEGRPCNPYQGCKIDSSVLESLPQEIRQEIEQSLGRPNQEGEKKRRKPSLFGSRVSPDEAQGRETSTSVAIGGGSAIGKTRVNLCNQVDWDETDLRKCEKCGETFPGCVMPEHLDYHFALELQEGENKSTVTSKSGSSTNEPPKKKQRTTIQSFFTSK</sequence>
<dbReference type="GO" id="GO:0035861">
    <property type="term" value="C:site of double-strand break"/>
    <property type="evidence" value="ECO:0007669"/>
    <property type="project" value="TreeGrafter"/>
</dbReference>
<evidence type="ECO:0000313" key="22">
    <source>
        <dbReference type="Proteomes" id="UP000225706"/>
    </source>
</evidence>
<evidence type="ECO:0000256" key="15">
    <source>
        <dbReference type="ARBA" id="ARBA00023242"/>
    </source>
</evidence>
<dbReference type="STRING" id="50429.A0A2B4S2J5"/>
<dbReference type="Pfam" id="PF21704">
    <property type="entry name" value="POLH-Rev1_HhH"/>
    <property type="match status" value="1"/>
</dbReference>
<proteinExistence type="inferred from homology"/>
<dbReference type="GO" id="GO:0003887">
    <property type="term" value="F:DNA-directed DNA polymerase activity"/>
    <property type="evidence" value="ECO:0007669"/>
    <property type="project" value="UniProtKB-EC"/>
</dbReference>
<dbReference type="EC" id="2.7.7.7" evidence="5"/>
<keyword evidence="15" id="KW-0539">Nucleus</keyword>
<comment type="cofactor">
    <cofactor evidence="2">
        <name>Mg(2+)</name>
        <dbReference type="ChEBI" id="CHEBI:18420"/>
    </cofactor>
</comment>
<dbReference type="SUPFAM" id="SSF100879">
    <property type="entry name" value="Lesion bypass DNA polymerase (Y-family), little finger domain"/>
    <property type="match status" value="1"/>
</dbReference>
<dbReference type="AlphaFoldDB" id="A0A2B4S2J5"/>
<dbReference type="InterPro" id="IPR052230">
    <property type="entry name" value="DNA_polymerase_eta"/>
</dbReference>
<evidence type="ECO:0000256" key="18">
    <source>
        <dbReference type="SAM" id="MobiDB-lite"/>
    </source>
</evidence>
<dbReference type="GO" id="GO:0008270">
    <property type="term" value="F:zinc ion binding"/>
    <property type="evidence" value="ECO:0007669"/>
    <property type="project" value="UniProtKB-KW"/>
</dbReference>
<dbReference type="Pfam" id="PF18439">
    <property type="entry name" value="zf_UBZ"/>
    <property type="match status" value="1"/>
</dbReference>
<evidence type="ECO:0000259" key="19">
    <source>
        <dbReference type="PROSITE" id="PS50173"/>
    </source>
</evidence>
<evidence type="ECO:0000256" key="2">
    <source>
        <dbReference type="ARBA" id="ARBA00001946"/>
    </source>
</evidence>
<comment type="subcellular location">
    <subcellularLocation>
        <location evidence="3">Nucleus</location>
    </subcellularLocation>
</comment>
<keyword evidence="7" id="KW-0548">Nucleotidyltransferase</keyword>
<evidence type="ECO:0000256" key="4">
    <source>
        <dbReference type="ARBA" id="ARBA00010945"/>
    </source>
</evidence>
<dbReference type="Proteomes" id="UP000225706">
    <property type="component" value="Unassembled WGS sequence"/>
</dbReference>
<evidence type="ECO:0000313" key="21">
    <source>
        <dbReference type="EMBL" id="PFX23636.1"/>
    </source>
</evidence>
<dbReference type="FunFam" id="3.40.1170.60:FF:000003">
    <property type="entry name" value="DNA polymerase eta"/>
    <property type="match status" value="1"/>
</dbReference>
<evidence type="ECO:0000256" key="12">
    <source>
        <dbReference type="ARBA" id="ARBA00022842"/>
    </source>
</evidence>
<comment type="catalytic activity">
    <reaction evidence="17">
        <text>DNA(n) + a 2'-deoxyribonucleoside 5'-triphosphate = DNA(n+1) + diphosphate</text>
        <dbReference type="Rhea" id="RHEA:22508"/>
        <dbReference type="Rhea" id="RHEA-COMP:17339"/>
        <dbReference type="Rhea" id="RHEA-COMP:17340"/>
        <dbReference type="ChEBI" id="CHEBI:33019"/>
        <dbReference type="ChEBI" id="CHEBI:61560"/>
        <dbReference type="ChEBI" id="CHEBI:173112"/>
        <dbReference type="EC" id="2.7.7.7"/>
    </reaction>
</comment>
<evidence type="ECO:0000256" key="9">
    <source>
        <dbReference type="ARBA" id="ARBA00022763"/>
    </source>
</evidence>
<dbReference type="Pfam" id="PF00817">
    <property type="entry name" value="IMS"/>
    <property type="match status" value="1"/>
</dbReference>
<dbReference type="PANTHER" id="PTHR45873:SF1">
    <property type="entry name" value="DNA POLYMERASE ETA"/>
    <property type="match status" value="1"/>
</dbReference>
<dbReference type="InterPro" id="IPR036775">
    <property type="entry name" value="DNA_pol_Y-fam_lit_finger_sf"/>
</dbReference>
<evidence type="ECO:0000256" key="5">
    <source>
        <dbReference type="ARBA" id="ARBA00012417"/>
    </source>
</evidence>
<protein>
    <recommendedName>
        <fullName evidence="16">DNA polymerase eta</fullName>
        <ecNumber evidence="5">2.7.7.7</ecNumber>
    </recommendedName>
</protein>
<dbReference type="InterPro" id="IPR043128">
    <property type="entry name" value="Rev_trsase/Diguanyl_cyclase"/>
</dbReference>
<feature type="domain" description="UmuC" evidence="19">
    <location>
        <begin position="7"/>
        <end position="246"/>
    </location>
</feature>
<evidence type="ECO:0000256" key="13">
    <source>
        <dbReference type="ARBA" id="ARBA00022843"/>
    </source>
</evidence>
<dbReference type="PANTHER" id="PTHR45873">
    <property type="entry name" value="DNA POLYMERASE ETA"/>
    <property type="match status" value="1"/>
</dbReference>
<evidence type="ECO:0000256" key="7">
    <source>
        <dbReference type="ARBA" id="ARBA00022695"/>
    </source>
</evidence>
<dbReference type="PROSITE" id="PS50173">
    <property type="entry name" value="UMUC"/>
    <property type="match status" value="1"/>
</dbReference>
<dbReference type="PROSITE" id="PS51907">
    <property type="entry name" value="ZF_UBZ3"/>
    <property type="match status" value="1"/>
</dbReference>
<evidence type="ECO:0000256" key="17">
    <source>
        <dbReference type="ARBA" id="ARBA00049244"/>
    </source>
</evidence>
<feature type="compositionally biased region" description="Low complexity" evidence="18">
    <location>
        <begin position="666"/>
        <end position="677"/>
    </location>
</feature>
<evidence type="ECO:0000256" key="8">
    <source>
        <dbReference type="ARBA" id="ARBA00022723"/>
    </source>
</evidence>
<dbReference type="Gene3D" id="1.10.150.20">
    <property type="entry name" value="5' to 3' exonuclease, C-terminal subdomain"/>
    <property type="match status" value="1"/>
</dbReference>
<dbReference type="GO" id="GO:0005634">
    <property type="term" value="C:nucleus"/>
    <property type="evidence" value="ECO:0007669"/>
    <property type="project" value="UniProtKB-SubCell"/>
</dbReference>
<evidence type="ECO:0000256" key="16">
    <source>
        <dbReference type="ARBA" id="ARBA00044975"/>
    </source>
</evidence>
<dbReference type="EMBL" id="LSMT01000201">
    <property type="protein sequence ID" value="PFX23636.1"/>
    <property type="molecule type" value="Genomic_DNA"/>
</dbReference>
<accession>A0A2B4S2J5</accession>
<keyword evidence="9" id="KW-0227">DNA damage</keyword>
<keyword evidence="13" id="KW-0832">Ubl conjugation</keyword>
<dbReference type="GO" id="GO:0005657">
    <property type="term" value="C:replication fork"/>
    <property type="evidence" value="ECO:0007669"/>
    <property type="project" value="TreeGrafter"/>
</dbReference>
<dbReference type="FunFam" id="3.30.1490.100:FF:000007">
    <property type="entry name" value="DNA polymerase eta"/>
    <property type="match status" value="1"/>
</dbReference>
<evidence type="ECO:0000256" key="11">
    <source>
        <dbReference type="ARBA" id="ARBA00022833"/>
    </source>
</evidence>
<dbReference type="InterPro" id="IPR041298">
    <property type="entry name" value="UBZ3"/>
</dbReference>
<comment type="similarity">
    <text evidence="4">Belongs to the DNA polymerase type-Y family.</text>
</comment>
<dbReference type="InterPro" id="IPR001126">
    <property type="entry name" value="UmuC"/>
</dbReference>
<dbReference type="GO" id="GO:0003684">
    <property type="term" value="F:damaged DNA binding"/>
    <property type="evidence" value="ECO:0007669"/>
    <property type="project" value="InterPro"/>
</dbReference>
<evidence type="ECO:0000256" key="3">
    <source>
        <dbReference type="ARBA" id="ARBA00004123"/>
    </source>
</evidence>
<feature type="region of interest" description="Disordered" evidence="18">
    <location>
        <begin position="664"/>
        <end position="696"/>
    </location>
</feature>
<keyword evidence="6" id="KW-0808">Transferase</keyword>
<evidence type="ECO:0000256" key="10">
    <source>
        <dbReference type="ARBA" id="ARBA00022771"/>
    </source>
</evidence>
<evidence type="ECO:0000256" key="6">
    <source>
        <dbReference type="ARBA" id="ARBA00022679"/>
    </source>
</evidence>
<dbReference type="PIRSF" id="PIRSF036603">
    <property type="entry name" value="DPol_eta"/>
    <property type="match status" value="1"/>
</dbReference>
<dbReference type="InterPro" id="IPR043502">
    <property type="entry name" value="DNA/RNA_pol_sf"/>
</dbReference>